<protein>
    <recommendedName>
        <fullName evidence="2">2EXR domain-containing protein</fullName>
    </recommendedName>
</protein>
<feature type="domain" description="2EXR" evidence="2">
    <location>
        <begin position="96"/>
        <end position="199"/>
    </location>
</feature>
<feature type="coiled-coil region" evidence="1">
    <location>
        <begin position="55"/>
        <end position="82"/>
    </location>
</feature>
<keyword evidence="1" id="KW-0175">Coiled coil</keyword>
<sequence length="377" mass="43934">MEDTARSRNRDLRDEEEMERLDDRELLRLILRRENKILDVVERLSLDQRHLQIAVDDLVEQNAELSTQQQRLQEENAALRRQMGTIRRIGETVPRFTCFTRLPPEIRFRIWDFSLPCKFVRVARRGDITGGEDGLDKQSKHSPPAISQVCHEARAIALRTAGFKAVQYGREYIMGPRGFPYSRPNEREWTWFDWTRDTFMLPTWIAGSENYDDMDLCQVVQHVFLEDLDACLGTALDALFDSQVYPNLRSLSFVVYQEKLDYSVDIPAPSPTSAQRRLPDAPYYEVDIEHLEGVVAMNWPNTKGDYDEETWTLENNNDDGWFDEAGDPIVKWPGFLKKLAEMWKSRRGQDPIPSFRRVAVLNHFNQGILNPAWYFGG</sequence>
<dbReference type="InterPro" id="IPR045518">
    <property type="entry name" value="2EXR"/>
</dbReference>
<accession>M7SMY8</accession>
<proteinExistence type="predicted"/>
<dbReference type="Pfam" id="PF20150">
    <property type="entry name" value="2EXR"/>
    <property type="match status" value="1"/>
</dbReference>
<gene>
    <name evidence="3" type="ORF">UCREL1_7230</name>
</gene>
<evidence type="ECO:0000259" key="2">
    <source>
        <dbReference type="Pfam" id="PF20150"/>
    </source>
</evidence>
<keyword evidence="4" id="KW-1185">Reference proteome</keyword>
<dbReference type="HOGENOM" id="CLU_733677_0_0_1"/>
<dbReference type="OrthoDB" id="3473305at2759"/>
<reference evidence="4" key="1">
    <citation type="journal article" date="2013" name="Genome Announc.">
        <title>Draft genome sequence of the grapevine dieback fungus Eutypa lata UCR-EL1.</title>
        <authorList>
            <person name="Blanco-Ulate B."/>
            <person name="Rolshausen P.E."/>
            <person name="Cantu D."/>
        </authorList>
    </citation>
    <scope>NUCLEOTIDE SEQUENCE [LARGE SCALE GENOMIC DNA]</scope>
    <source>
        <strain evidence="4">UCR-EL1</strain>
    </source>
</reference>
<name>M7SMY8_EUTLA</name>
<evidence type="ECO:0000256" key="1">
    <source>
        <dbReference type="SAM" id="Coils"/>
    </source>
</evidence>
<dbReference type="PANTHER" id="PTHR35910">
    <property type="entry name" value="2EXR DOMAIN-CONTAINING PROTEIN"/>
    <property type="match status" value="1"/>
</dbReference>
<evidence type="ECO:0000313" key="3">
    <source>
        <dbReference type="EMBL" id="EMR65793.1"/>
    </source>
</evidence>
<dbReference type="EMBL" id="KB706790">
    <property type="protein sequence ID" value="EMR65793.1"/>
    <property type="molecule type" value="Genomic_DNA"/>
</dbReference>
<dbReference type="PANTHER" id="PTHR35910:SF6">
    <property type="entry name" value="2EXR DOMAIN-CONTAINING PROTEIN"/>
    <property type="match status" value="1"/>
</dbReference>
<dbReference type="AlphaFoldDB" id="M7SMY8"/>
<evidence type="ECO:0000313" key="4">
    <source>
        <dbReference type="Proteomes" id="UP000012174"/>
    </source>
</evidence>
<organism evidence="3 4">
    <name type="scientific">Eutypa lata (strain UCR-EL1)</name>
    <name type="common">Grapevine dieback disease fungus</name>
    <name type="synonym">Eutypa armeniacae</name>
    <dbReference type="NCBI Taxonomy" id="1287681"/>
    <lineage>
        <taxon>Eukaryota</taxon>
        <taxon>Fungi</taxon>
        <taxon>Dikarya</taxon>
        <taxon>Ascomycota</taxon>
        <taxon>Pezizomycotina</taxon>
        <taxon>Sordariomycetes</taxon>
        <taxon>Xylariomycetidae</taxon>
        <taxon>Xylariales</taxon>
        <taxon>Diatrypaceae</taxon>
        <taxon>Eutypa</taxon>
    </lineage>
</organism>
<dbReference type="Proteomes" id="UP000012174">
    <property type="component" value="Unassembled WGS sequence"/>
</dbReference>
<dbReference type="KEGG" id="ela:UCREL1_7230"/>